<dbReference type="RefSeq" id="WP_380164614.1">
    <property type="nucleotide sequence ID" value="NZ_JBHTNU010000006.1"/>
</dbReference>
<dbReference type="Pfam" id="PF01551">
    <property type="entry name" value="Peptidase_M23"/>
    <property type="match status" value="1"/>
</dbReference>
<dbReference type="PANTHER" id="PTHR21666:SF270">
    <property type="entry name" value="MUREIN HYDROLASE ACTIVATOR ENVC"/>
    <property type="match status" value="1"/>
</dbReference>
<gene>
    <name evidence="2" type="ORF">ACFQ4Y_08350</name>
</gene>
<reference evidence="3" key="1">
    <citation type="journal article" date="2019" name="Int. J. Syst. Evol. Microbiol.">
        <title>The Global Catalogue of Microorganisms (GCM) 10K type strain sequencing project: providing services to taxonomists for standard genome sequencing and annotation.</title>
        <authorList>
            <consortium name="The Broad Institute Genomics Platform"/>
            <consortium name="The Broad Institute Genome Sequencing Center for Infectious Disease"/>
            <person name="Wu L."/>
            <person name="Ma J."/>
        </authorList>
    </citation>
    <scope>NUCLEOTIDE SEQUENCE [LARGE SCALE GENOMIC DNA]</scope>
    <source>
        <strain evidence="3">S1</strain>
    </source>
</reference>
<organism evidence="2 3">
    <name type="scientific">Kroppenstedtia sanguinis</name>
    <dbReference type="NCBI Taxonomy" id="1380684"/>
    <lineage>
        <taxon>Bacteria</taxon>
        <taxon>Bacillati</taxon>
        <taxon>Bacillota</taxon>
        <taxon>Bacilli</taxon>
        <taxon>Bacillales</taxon>
        <taxon>Thermoactinomycetaceae</taxon>
        <taxon>Kroppenstedtia</taxon>
    </lineage>
</organism>
<dbReference type="SUPFAM" id="SSF51261">
    <property type="entry name" value="Duplicated hybrid motif"/>
    <property type="match status" value="1"/>
</dbReference>
<dbReference type="InterPro" id="IPR011055">
    <property type="entry name" value="Dup_hybrid_motif"/>
</dbReference>
<dbReference type="EC" id="3.4.24.-" evidence="2"/>
<keyword evidence="3" id="KW-1185">Reference proteome</keyword>
<dbReference type="CDD" id="cd12797">
    <property type="entry name" value="M23_peptidase"/>
    <property type="match status" value="1"/>
</dbReference>
<dbReference type="InterPro" id="IPR016047">
    <property type="entry name" value="M23ase_b-sheet_dom"/>
</dbReference>
<dbReference type="Gene3D" id="2.70.70.10">
    <property type="entry name" value="Glucose Permease (Domain IIA)"/>
    <property type="match status" value="1"/>
</dbReference>
<dbReference type="Proteomes" id="UP001597282">
    <property type="component" value="Unassembled WGS sequence"/>
</dbReference>
<evidence type="ECO:0000313" key="2">
    <source>
        <dbReference type="EMBL" id="MFD1426948.1"/>
    </source>
</evidence>
<keyword evidence="2" id="KW-0378">Hydrolase</keyword>
<accession>A0ABW4CA01</accession>
<feature type="domain" description="M23ase beta-sheet core" evidence="1">
    <location>
        <begin position="34"/>
        <end position="139"/>
    </location>
</feature>
<name>A0ABW4CA01_9BACL</name>
<proteinExistence type="predicted"/>
<comment type="caution">
    <text evidence="2">The sequence shown here is derived from an EMBL/GenBank/DDBJ whole genome shotgun (WGS) entry which is preliminary data.</text>
</comment>
<dbReference type="EMBL" id="JBHTNU010000006">
    <property type="protein sequence ID" value="MFD1426948.1"/>
    <property type="molecule type" value="Genomic_DNA"/>
</dbReference>
<dbReference type="InterPro" id="IPR050570">
    <property type="entry name" value="Cell_wall_metabolism_enzyme"/>
</dbReference>
<sequence>MTEGLVPQASAACTFIKPADGTYTSGFRPPGRPNHHGVDIAKSGTVPIKAAAAGTVSKSYYSSSYGEVVFIKHKINGVNYETVYAHMRSGSRTVKVGNKVTQGQRLGYMGSTGDSTGQHLHFEIHKPEWTSSKKHAVNPMNYLNCKNPPKTGDTENFNIGHYTVKKQFTVPAGSTITVKPSSISQNPHSIKVRLTNTKTGNYVEETVPKQDGKFTNMKAGTFKITLYQMKKGAVSGKVSVKTSKDSHSENFKTSTSSTMKKQFTVGAGKSITVKPGSVSQKSYSIKIRLTNVKTGNYTEETVPKQDGKFTNMKGGTYKVTLYQMNSGPVSGKVTVTK</sequence>
<evidence type="ECO:0000313" key="3">
    <source>
        <dbReference type="Proteomes" id="UP001597282"/>
    </source>
</evidence>
<dbReference type="PANTHER" id="PTHR21666">
    <property type="entry name" value="PEPTIDASE-RELATED"/>
    <property type="match status" value="1"/>
</dbReference>
<protein>
    <submittedName>
        <fullName evidence="2">M23 family metallopeptidase</fullName>
        <ecNumber evidence="2">3.4.24.-</ecNumber>
    </submittedName>
</protein>
<evidence type="ECO:0000259" key="1">
    <source>
        <dbReference type="Pfam" id="PF01551"/>
    </source>
</evidence>
<dbReference type="GO" id="GO:0016787">
    <property type="term" value="F:hydrolase activity"/>
    <property type="evidence" value="ECO:0007669"/>
    <property type="project" value="UniProtKB-KW"/>
</dbReference>